<feature type="domain" description="Thymidylate synthase/dCMP hydroxymethylase" evidence="4">
    <location>
        <begin position="66"/>
        <end position="221"/>
    </location>
</feature>
<dbReference type="InterPro" id="IPR045097">
    <property type="entry name" value="Thymidate_synth/dCMP_Mease"/>
</dbReference>
<keyword evidence="3" id="KW-0808">Transferase</keyword>
<name>A0A6J5LKT0_9CAUD</name>
<evidence type="ECO:0000256" key="2">
    <source>
        <dbReference type="ARBA" id="ARBA00022603"/>
    </source>
</evidence>
<dbReference type="EMBL" id="LR796259">
    <property type="protein sequence ID" value="CAB4132209.1"/>
    <property type="molecule type" value="Genomic_DNA"/>
</dbReference>
<evidence type="ECO:0000256" key="1">
    <source>
        <dbReference type="ARBA" id="ARBA00009972"/>
    </source>
</evidence>
<dbReference type="GO" id="GO:0032259">
    <property type="term" value="P:methylation"/>
    <property type="evidence" value="ECO:0007669"/>
    <property type="project" value="UniProtKB-KW"/>
</dbReference>
<dbReference type="InterPro" id="IPR036926">
    <property type="entry name" value="Thymidate_synth/dCMP_Mease_sf"/>
</dbReference>
<dbReference type="GO" id="GO:0006231">
    <property type="term" value="P:dTMP biosynthetic process"/>
    <property type="evidence" value="ECO:0007669"/>
    <property type="project" value="TreeGrafter"/>
</dbReference>
<evidence type="ECO:0000313" key="5">
    <source>
        <dbReference type="EMBL" id="CAB4132209.1"/>
    </source>
</evidence>
<dbReference type="PANTHER" id="PTHR11548">
    <property type="entry name" value="THYMIDYLATE SYNTHASE 1"/>
    <property type="match status" value="1"/>
</dbReference>
<keyword evidence="2 5" id="KW-0489">Methyltransferase</keyword>
<sequence length="323" mass="37010">MEILANNVNSLLEEGFWRLKVAGVESDSRNGRVLRFNEPVTTILVNPRERVLFHAGRDANPIFHLLESVWILAGRGDVDFVQKFNSRIGQYSDDGLQFNAAYGRRMRSDFGTDQLVGVINTLSKDPNSRQAVIQLWSPLDLEKQTLDKACNTQLTFAIVNNRLNLTVFNRSNDFWYGQAGANAVHFSVLQEFVAQALGVEVGLMYTVSNNLHLYLDLYDAASYVDTPPKAEVYDAYLTGQVDPQPIIKDVGWEEWLTHAEEFCRDPFNPMLYWDSFFLGTAFPMAMVSYTRKNKQGDGRRWADEIDAPDWRKAVHDWIDRREQ</sequence>
<dbReference type="Pfam" id="PF00303">
    <property type="entry name" value="Thymidylat_synt"/>
    <property type="match status" value="1"/>
</dbReference>
<proteinExistence type="inferred from homology"/>
<reference evidence="5" key="1">
    <citation type="submission" date="2020-04" db="EMBL/GenBank/DDBJ databases">
        <authorList>
            <person name="Chiriac C."/>
            <person name="Salcher M."/>
            <person name="Ghai R."/>
            <person name="Kavagutti S V."/>
        </authorList>
    </citation>
    <scope>NUCLEOTIDE SEQUENCE</scope>
</reference>
<protein>
    <submittedName>
        <fullName evidence="5">Thymidylate synthase/dCMP hydroxymethylase domain containing protein</fullName>
    </submittedName>
</protein>
<evidence type="ECO:0000259" key="4">
    <source>
        <dbReference type="Pfam" id="PF00303"/>
    </source>
</evidence>
<accession>A0A6J5LKT0</accession>
<evidence type="ECO:0000256" key="3">
    <source>
        <dbReference type="ARBA" id="ARBA00022679"/>
    </source>
</evidence>
<dbReference type="SUPFAM" id="SSF55831">
    <property type="entry name" value="Thymidylate synthase/dCMP hydroxymethylase"/>
    <property type="match status" value="1"/>
</dbReference>
<organism evidence="5">
    <name type="scientific">uncultured Caudovirales phage</name>
    <dbReference type="NCBI Taxonomy" id="2100421"/>
    <lineage>
        <taxon>Viruses</taxon>
        <taxon>Duplodnaviria</taxon>
        <taxon>Heunggongvirae</taxon>
        <taxon>Uroviricota</taxon>
        <taxon>Caudoviricetes</taxon>
        <taxon>Peduoviridae</taxon>
        <taxon>Maltschvirus</taxon>
        <taxon>Maltschvirus maltsch</taxon>
    </lineage>
</organism>
<dbReference type="Gene3D" id="3.30.572.10">
    <property type="entry name" value="Thymidylate synthase/dCMP hydroxymethylase domain"/>
    <property type="match status" value="1"/>
</dbReference>
<comment type="similarity">
    <text evidence="1">Belongs to the thymidylate synthase family.</text>
</comment>
<gene>
    <name evidence="5" type="ORF">UFOVP139_24</name>
</gene>
<dbReference type="GO" id="GO:0004799">
    <property type="term" value="F:thymidylate synthase activity"/>
    <property type="evidence" value="ECO:0007669"/>
    <property type="project" value="TreeGrafter"/>
</dbReference>
<dbReference type="InterPro" id="IPR023451">
    <property type="entry name" value="Thymidate_synth/dCMP_Mease_dom"/>
</dbReference>
<dbReference type="PANTHER" id="PTHR11548:SF1">
    <property type="entry name" value="THYMIDYLATE SYNTHASE 1"/>
    <property type="match status" value="1"/>
</dbReference>